<name>A0A6L3III2_9BACT</name>
<evidence type="ECO:0000313" key="1">
    <source>
        <dbReference type="EMBL" id="KAA5302852.1"/>
    </source>
</evidence>
<evidence type="ECO:0000313" key="2">
    <source>
        <dbReference type="Proteomes" id="UP000481700"/>
    </source>
</evidence>
<proteinExistence type="predicted"/>
<organism evidence="1 2">
    <name type="scientific">Phocaeicola dorei</name>
    <dbReference type="NCBI Taxonomy" id="357276"/>
    <lineage>
        <taxon>Bacteria</taxon>
        <taxon>Pseudomonadati</taxon>
        <taxon>Bacteroidota</taxon>
        <taxon>Bacteroidia</taxon>
        <taxon>Bacteroidales</taxon>
        <taxon>Bacteroidaceae</taxon>
        <taxon>Phocaeicola</taxon>
    </lineage>
</organism>
<gene>
    <name evidence="1" type="ORF">F2Z07_27410</name>
</gene>
<reference evidence="1 2" key="1">
    <citation type="journal article" date="2019" name="Nat. Med.">
        <title>A library of human gut bacterial isolates paired with longitudinal multiomics data enables mechanistic microbiome research.</title>
        <authorList>
            <person name="Poyet M."/>
            <person name="Groussin M."/>
            <person name="Gibbons S.M."/>
            <person name="Avila-Pacheco J."/>
            <person name="Jiang X."/>
            <person name="Kearney S.M."/>
            <person name="Perrotta A.R."/>
            <person name="Berdy B."/>
            <person name="Zhao S."/>
            <person name="Lieberman T.D."/>
            <person name="Swanson P.K."/>
            <person name="Smith M."/>
            <person name="Roesemann S."/>
            <person name="Alexander J.E."/>
            <person name="Rich S.A."/>
            <person name="Livny J."/>
            <person name="Vlamakis H."/>
            <person name="Clish C."/>
            <person name="Bullock K."/>
            <person name="Deik A."/>
            <person name="Scott J."/>
            <person name="Pierce K.A."/>
            <person name="Xavier R.J."/>
            <person name="Alm E.J."/>
        </authorList>
    </citation>
    <scope>NUCLEOTIDE SEQUENCE [LARGE SCALE GENOMIC DNA]</scope>
    <source>
        <strain evidence="1 2">BIOML-A25</strain>
    </source>
</reference>
<comment type="caution">
    <text evidence="1">The sequence shown here is derived from an EMBL/GenBank/DDBJ whole genome shotgun (WGS) entry which is preliminary data.</text>
</comment>
<dbReference type="AlphaFoldDB" id="A0A6L3III2"/>
<protein>
    <submittedName>
        <fullName evidence="1">Conjugal transfer protein TraG</fullName>
    </submittedName>
</protein>
<sequence>MTIYILLILAAVGTGMAISVYAFGTGGKRKRIFQDIYFSVEDNEGVGVVYTKNGEYAAILRMENPVDKYSADIDGYYEYTRLFTAIAQTLGEGYALHKQDVFVRKAFKEENGGNHEFLSESYFRYFNGRPFTDSVCYLTITQENKKSRLMSFDNKKWRDFLVKIRKVHDQLRDAGVK</sequence>
<accession>A0A6L3III2</accession>
<dbReference type="EMBL" id="VVZV01000329">
    <property type="protein sequence ID" value="KAA5302852.1"/>
    <property type="molecule type" value="Genomic_DNA"/>
</dbReference>
<dbReference type="Proteomes" id="UP000481700">
    <property type="component" value="Unassembled WGS sequence"/>
</dbReference>
<feature type="non-terminal residue" evidence="1">
    <location>
        <position position="177"/>
    </location>
</feature>